<keyword evidence="12" id="KW-0539">Nucleus</keyword>
<dbReference type="GO" id="GO:0005730">
    <property type="term" value="C:nucleolus"/>
    <property type="evidence" value="ECO:0007669"/>
    <property type="project" value="UniProtKB-SubCell"/>
</dbReference>
<feature type="compositionally biased region" description="Basic and acidic residues" evidence="23">
    <location>
        <begin position="197"/>
        <end position="258"/>
    </location>
</feature>
<evidence type="ECO:0000256" key="18">
    <source>
        <dbReference type="ARBA" id="ARBA00049790"/>
    </source>
</evidence>
<feature type="compositionally biased region" description="Low complexity" evidence="23">
    <location>
        <begin position="115"/>
        <end position="137"/>
    </location>
</feature>
<comment type="subcellular location">
    <subcellularLocation>
        <location evidence="2">Cytoplasm</location>
    </subcellularLocation>
    <subcellularLocation>
        <location evidence="1">Nucleus</location>
        <location evidence="1">Cajal body</location>
    </subcellularLocation>
    <subcellularLocation>
        <location evidence="3">Nucleus</location>
        <location evidence="3">Nucleolus</location>
    </subcellularLocation>
</comment>
<evidence type="ECO:0000256" key="23">
    <source>
        <dbReference type="SAM" id="MobiDB-lite"/>
    </source>
</evidence>
<dbReference type="FunFam" id="3.40.50.150:FF:000066">
    <property type="entry name" value="Trimethylguanosine synthase 1"/>
    <property type="match status" value="1"/>
</dbReference>
<keyword evidence="6" id="KW-0597">Phosphoprotein</keyword>
<evidence type="ECO:0000256" key="9">
    <source>
        <dbReference type="ARBA" id="ARBA00022691"/>
    </source>
</evidence>
<evidence type="ECO:0000256" key="6">
    <source>
        <dbReference type="ARBA" id="ARBA00022553"/>
    </source>
</evidence>
<evidence type="ECO:0000256" key="15">
    <source>
        <dbReference type="ARBA" id="ARBA00048740"/>
    </source>
</evidence>
<name>A0A9P6MGU2_9FUNG</name>
<protein>
    <recommendedName>
        <fullName evidence="4">Trimethylguanosine synthase</fullName>
    </recommendedName>
    <alternativeName>
        <fullName evidence="18">Cap-specific guanine-N(2) methyltransferase</fullName>
    </alternativeName>
    <alternativeName>
        <fullName evidence="21">Nuclear receptor coactivator 6-interacting protein</fullName>
    </alternativeName>
    <alternativeName>
        <fullName evidence="22">PRIP-interacting protein with methyltransferase motif</fullName>
    </alternativeName>
</protein>
<dbReference type="Pfam" id="PF09445">
    <property type="entry name" value="Methyltransf_15"/>
    <property type="match status" value="1"/>
</dbReference>
<dbReference type="OrthoDB" id="194443at2759"/>
<gene>
    <name evidence="24" type="primary">TGS1</name>
    <name evidence="24" type="ORF">BGZ65_005013</name>
</gene>
<dbReference type="GO" id="GO:0071164">
    <property type="term" value="F:RNA cap trimethylguanosine synthase activity"/>
    <property type="evidence" value="ECO:0007669"/>
    <property type="project" value="TreeGrafter"/>
</dbReference>
<comment type="function">
    <text evidence="19">Catalyzes the 2 serial methylation steps for the conversion of the 7-monomethylguanosine (m(7)G) caps of snRNAs and snoRNAs to a 2,2,7-trimethylguanosine (m(2,2,7)G) cap structure. The enzyme is specific for guanine, and N7 methylation must precede N2 methylation. Hypermethylation of the m7G cap of U snRNAs leads to their concentration in nuclear foci, their colocalization with coilin and the formation of canonical Cajal bodies (CBs). Plays a role in transcriptional regulation.</text>
</comment>
<dbReference type="Proteomes" id="UP000749646">
    <property type="component" value="Unassembled WGS sequence"/>
</dbReference>
<evidence type="ECO:0000256" key="4">
    <source>
        <dbReference type="ARBA" id="ARBA00018517"/>
    </source>
</evidence>
<feature type="compositionally biased region" description="Polar residues" evidence="23">
    <location>
        <begin position="176"/>
        <end position="185"/>
    </location>
</feature>
<comment type="caution">
    <text evidence="24">The sequence shown here is derived from an EMBL/GenBank/DDBJ whole genome shotgun (WGS) entry which is preliminary data.</text>
</comment>
<evidence type="ECO:0000256" key="12">
    <source>
        <dbReference type="ARBA" id="ARBA00023242"/>
    </source>
</evidence>
<evidence type="ECO:0000256" key="21">
    <source>
        <dbReference type="ARBA" id="ARBA00079339"/>
    </source>
</evidence>
<dbReference type="InterPro" id="IPR029063">
    <property type="entry name" value="SAM-dependent_MTases_sf"/>
</dbReference>
<comment type="subunit">
    <text evidence="20">May form homooligomers. Interacts with CREBBP/CBP, EED/WAIT1, EP300/P300, NCOA6/PRIP, PPARBP/PBP and SMN.</text>
</comment>
<comment type="catalytic activity">
    <reaction evidence="16">
        <text>a 5'-end (N(2),N(7)-dimethyl 5'-triphosphoguanosine)-ribonucleoside in snRNA + S-adenosyl-L-methionine = a 5'-end (N(2),N(2),N(7)-trimethyl 5'-triphosphoguanosine)-ribonucleoside in snRNA + S-adenosyl-L-homocysteine + H(+)</text>
        <dbReference type="Rhea" id="RHEA:78479"/>
        <dbReference type="Rhea" id="RHEA-COMP:19087"/>
        <dbReference type="Rhea" id="RHEA-COMP:19089"/>
        <dbReference type="ChEBI" id="CHEBI:15378"/>
        <dbReference type="ChEBI" id="CHEBI:57856"/>
        <dbReference type="ChEBI" id="CHEBI:59789"/>
        <dbReference type="ChEBI" id="CHEBI:167623"/>
        <dbReference type="ChEBI" id="CHEBI:172880"/>
    </reaction>
    <physiologicalReaction direction="left-to-right" evidence="16">
        <dbReference type="Rhea" id="RHEA:78480"/>
    </physiologicalReaction>
</comment>
<evidence type="ECO:0000256" key="17">
    <source>
        <dbReference type="ARBA" id="ARBA00049075"/>
    </source>
</evidence>
<dbReference type="SUPFAM" id="SSF53335">
    <property type="entry name" value="S-adenosyl-L-methionine-dependent methyltransferases"/>
    <property type="match status" value="1"/>
</dbReference>
<dbReference type="Gene3D" id="3.40.50.150">
    <property type="entry name" value="Vaccinia Virus protein VP39"/>
    <property type="match status" value="1"/>
</dbReference>
<dbReference type="GO" id="GO:0005737">
    <property type="term" value="C:cytoplasm"/>
    <property type="evidence" value="ECO:0007669"/>
    <property type="project" value="UniProtKB-SubCell"/>
</dbReference>
<dbReference type="GO" id="GO:0015030">
    <property type="term" value="C:Cajal body"/>
    <property type="evidence" value="ECO:0007669"/>
    <property type="project" value="UniProtKB-SubCell"/>
</dbReference>
<dbReference type="CDD" id="cd02440">
    <property type="entry name" value="AdoMet_MTases"/>
    <property type="match status" value="1"/>
</dbReference>
<dbReference type="AlphaFoldDB" id="A0A9P6MGU2"/>
<sequence length="487" mass="54667">MTRNKGKTLKHVLAKARRRGKLQDRPHESFTSKKTNEEKILKPEQKVPKEISKESSLQSVEEEQVSRTSKPGDNDAAAADNNKSDEDNEELPEQVPIITTNVPGPAHVSESIAAEPSVVTTSTSTSSISQPESTDMITTTTTATTTLAESLDHNVADQGFQSLQEIQSHQKPEPATVTTLQPQIASKSSKKMKKQTKNGDQKHEKEKGQEQERDQGQEHGQDQSNAAEREASVSKKRRSKDETIEESESKRIKLDARQSYEQQQRSSDNALNRRVDYTHSKQLPKTMQKYWIQRYRYFTLFDSGIKIDMEGWYSVTPEKIATHIAQRCASDVVIDAFCGVGGNTVQFALTCHHVIAIDIDPVRLMCAKHNARIYGVEDRIEFICGDYMTLIPRLKADVVFLSPPWGGPGYLDQTLFDIKQDIPIDGELLFQETRKITNNIAYFLPRNSDPQQIGRMAGPGSVCEVEKNVLNNVCKAWTAYFGELVAK</sequence>
<evidence type="ECO:0000256" key="14">
    <source>
        <dbReference type="ARBA" id="ARBA00047418"/>
    </source>
</evidence>
<keyword evidence="7" id="KW-0489">Methyltransferase</keyword>
<evidence type="ECO:0000256" key="8">
    <source>
        <dbReference type="ARBA" id="ARBA00022679"/>
    </source>
</evidence>
<evidence type="ECO:0000256" key="11">
    <source>
        <dbReference type="ARBA" id="ARBA00023163"/>
    </source>
</evidence>
<evidence type="ECO:0000256" key="7">
    <source>
        <dbReference type="ARBA" id="ARBA00022603"/>
    </source>
</evidence>
<evidence type="ECO:0000256" key="20">
    <source>
        <dbReference type="ARBA" id="ARBA00064494"/>
    </source>
</evidence>
<evidence type="ECO:0000256" key="1">
    <source>
        <dbReference type="ARBA" id="ARBA00004408"/>
    </source>
</evidence>
<evidence type="ECO:0000256" key="13">
    <source>
        <dbReference type="ARBA" id="ARBA00025783"/>
    </source>
</evidence>
<keyword evidence="11" id="KW-0804">Transcription</keyword>
<accession>A0A9P6MGU2</accession>
<comment type="catalytic activity">
    <reaction evidence="14">
        <text>a 5'-end (N(2),N(7)-dimethyl 5'-triphosphoguanosine)-ribonucleoside in snoRNA + S-adenosyl-L-methionine = a 5'-end (N(2),N(2),N(7)-trimethyl 5'-triphosphoguanosine)-ribonucleoside in snoRNA + S-adenosyl-L-homocysteine + H(+)</text>
        <dbReference type="Rhea" id="RHEA:78507"/>
        <dbReference type="Rhea" id="RHEA-COMP:19088"/>
        <dbReference type="Rhea" id="RHEA-COMP:19090"/>
        <dbReference type="ChEBI" id="CHEBI:15378"/>
        <dbReference type="ChEBI" id="CHEBI:57856"/>
        <dbReference type="ChEBI" id="CHEBI:59789"/>
        <dbReference type="ChEBI" id="CHEBI:167623"/>
        <dbReference type="ChEBI" id="CHEBI:172880"/>
    </reaction>
    <physiologicalReaction direction="left-to-right" evidence="14">
        <dbReference type="Rhea" id="RHEA:78508"/>
    </physiologicalReaction>
</comment>
<comment type="similarity">
    <text evidence="13">Belongs to the methyltransferase superfamily. Trimethylguanosine synthase family.</text>
</comment>
<dbReference type="PANTHER" id="PTHR14741:SF32">
    <property type="entry name" value="TRIMETHYLGUANOSINE SYNTHASE"/>
    <property type="match status" value="1"/>
</dbReference>
<evidence type="ECO:0000256" key="5">
    <source>
        <dbReference type="ARBA" id="ARBA00022490"/>
    </source>
</evidence>
<evidence type="ECO:0000256" key="3">
    <source>
        <dbReference type="ARBA" id="ARBA00004604"/>
    </source>
</evidence>
<evidence type="ECO:0000313" key="24">
    <source>
        <dbReference type="EMBL" id="KAF9999666.1"/>
    </source>
</evidence>
<keyword evidence="5" id="KW-0963">Cytoplasm</keyword>
<dbReference type="InterPro" id="IPR019012">
    <property type="entry name" value="RNA_cap_Gua-N2-MeTrfase"/>
</dbReference>
<feature type="compositionally biased region" description="Polar residues" evidence="23">
    <location>
        <begin position="159"/>
        <end position="169"/>
    </location>
</feature>
<feature type="compositionally biased region" description="Polar residues" evidence="23">
    <location>
        <begin position="259"/>
        <end position="270"/>
    </location>
</feature>
<organism evidence="24 25">
    <name type="scientific">Modicella reniformis</name>
    <dbReference type="NCBI Taxonomy" id="1440133"/>
    <lineage>
        <taxon>Eukaryota</taxon>
        <taxon>Fungi</taxon>
        <taxon>Fungi incertae sedis</taxon>
        <taxon>Mucoromycota</taxon>
        <taxon>Mortierellomycotina</taxon>
        <taxon>Mortierellomycetes</taxon>
        <taxon>Mortierellales</taxon>
        <taxon>Mortierellaceae</taxon>
        <taxon>Modicella</taxon>
    </lineage>
</organism>
<feature type="compositionally biased region" description="Basic and acidic residues" evidence="23">
    <location>
        <begin position="21"/>
        <end position="53"/>
    </location>
</feature>
<keyword evidence="25" id="KW-1185">Reference proteome</keyword>
<evidence type="ECO:0000256" key="10">
    <source>
        <dbReference type="ARBA" id="ARBA00023015"/>
    </source>
</evidence>
<evidence type="ECO:0000256" key="16">
    <source>
        <dbReference type="ARBA" id="ARBA00048763"/>
    </source>
</evidence>
<proteinExistence type="inferred from homology"/>
<feature type="region of interest" description="Disordered" evidence="23">
    <location>
        <begin position="156"/>
        <end position="277"/>
    </location>
</feature>
<evidence type="ECO:0000313" key="25">
    <source>
        <dbReference type="Proteomes" id="UP000749646"/>
    </source>
</evidence>
<keyword evidence="9" id="KW-0949">S-adenosyl-L-methionine</keyword>
<feature type="compositionally biased region" description="Basic residues" evidence="23">
    <location>
        <begin position="1"/>
        <end position="20"/>
    </location>
</feature>
<reference evidence="24" key="1">
    <citation type="journal article" date="2020" name="Fungal Divers.">
        <title>Resolving the Mortierellaceae phylogeny through synthesis of multi-gene phylogenetics and phylogenomics.</title>
        <authorList>
            <person name="Vandepol N."/>
            <person name="Liber J."/>
            <person name="Desiro A."/>
            <person name="Na H."/>
            <person name="Kennedy M."/>
            <person name="Barry K."/>
            <person name="Grigoriev I.V."/>
            <person name="Miller A.N."/>
            <person name="O'Donnell K."/>
            <person name="Stajich J.E."/>
            <person name="Bonito G."/>
        </authorList>
    </citation>
    <scope>NUCLEOTIDE SEQUENCE</scope>
    <source>
        <strain evidence="24">MES-2147</strain>
    </source>
</reference>
<dbReference type="PANTHER" id="PTHR14741">
    <property type="entry name" value="S-ADENOSYLMETHIONINE-DEPENDENT METHYLTRANSFERASE RELATED"/>
    <property type="match status" value="1"/>
</dbReference>
<dbReference type="EMBL" id="JAAAHW010000714">
    <property type="protein sequence ID" value="KAF9999666.1"/>
    <property type="molecule type" value="Genomic_DNA"/>
</dbReference>
<evidence type="ECO:0000256" key="19">
    <source>
        <dbReference type="ARBA" id="ARBA00057179"/>
    </source>
</evidence>
<evidence type="ECO:0000256" key="2">
    <source>
        <dbReference type="ARBA" id="ARBA00004496"/>
    </source>
</evidence>
<keyword evidence="10" id="KW-0805">Transcription regulation</keyword>
<keyword evidence="8" id="KW-0808">Transferase</keyword>
<evidence type="ECO:0000256" key="22">
    <source>
        <dbReference type="ARBA" id="ARBA00081504"/>
    </source>
</evidence>
<comment type="catalytic activity">
    <reaction evidence="17">
        <text>a 5'-end (N(7)-methyl 5'-triphosphoguanosine)-ribonucleoside in snRNA + S-adenosyl-L-methionine = a 5'-end (N(2),N(7)-dimethyl 5'-triphosphoguanosine)-ribonucleoside in snRNA + S-adenosyl-L-homocysteine + H(+)</text>
        <dbReference type="Rhea" id="RHEA:78471"/>
        <dbReference type="Rhea" id="RHEA-COMP:19085"/>
        <dbReference type="Rhea" id="RHEA-COMP:19087"/>
        <dbReference type="ChEBI" id="CHEBI:15378"/>
        <dbReference type="ChEBI" id="CHEBI:57856"/>
        <dbReference type="ChEBI" id="CHEBI:59789"/>
        <dbReference type="ChEBI" id="CHEBI:156461"/>
        <dbReference type="ChEBI" id="CHEBI:172880"/>
    </reaction>
    <physiologicalReaction direction="left-to-right" evidence="17">
        <dbReference type="Rhea" id="RHEA:78472"/>
    </physiologicalReaction>
</comment>
<feature type="region of interest" description="Disordered" evidence="23">
    <location>
        <begin position="1"/>
        <end position="137"/>
    </location>
</feature>
<comment type="catalytic activity">
    <reaction evidence="15">
        <text>a 5'-end (N(7)-methyl 5'-triphosphoguanosine)-ribonucleoside in snoRNA + S-adenosyl-L-methionine = a 5'-end (N(2),N(7)-dimethyl 5'-triphosphoguanosine)-ribonucleoside in snoRNA + S-adenosyl-L-homocysteine + H(+)</text>
        <dbReference type="Rhea" id="RHEA:78475"/>
        <dbReference type="Rhea" id="RHEA-COMP:19086"/>
        <dbReference type="Rhea" id="RHEA-COMP:19088"/>
        <dbReference type="ChEBI" id="CHEBI:15378"/>
        <dbReference type="ChEBI" id="CHEBI:57856"/>
        <dbReference type="ChEBI" id="CHEBI:59789"/>
        <dbReference type="ChEBI" id="CHEBI:156461"/>
        <dbReference type="ChEBI" id="CHEBI:172880"/>
    </reaction>
    <physiologicalReaction direction="left-to-right" evidence="15">
        <dbReference type="Rhea" id="RHEA:78476"/>
    </physiologicalReaction>
</comment>